<dbReference type="Gene3D" id="1.10.260.40">
    <property type="entry name" value="lambda repressor-like DNA-binding domains"/>
    <property type="match status" value="1"/>
</dbReference>
<evidence type="ECO:0000313" key="3">
    <source>
        <dbReference type="EMBL" id="EDM76665.1"/>
    </source>
</evidence>
<dbReference type="AlphaFoldDB" id="A6GBP8"/>
<comment type="caution">
    <text evidence="3">The sequence shown here is derived from an EMBL/GenBank/DDBJ whole genome shotgun (WGS) entry which is preliminary data.</text>
</comment>
<dbReference type="STRING" id="391625.PPSIR1_38094"/>
<sequence>MTEGYAIDPKGFGKHLRRLRKTRGLSQEALATRGGLSNDTIRRLEHGTFSPSLNTLVGLATGLGLRLSTILASYEIGMLPVERELADLLVGRDKEEIQTLLKVARILLSEP</sequence>
<dbReference type="SMART" id="SM00530">
    <property type="entry name" value="HTH_XRE"/>
    <property type="match status" value="1"/>
</dbReference>
<keyword evidence="4" id="KW-1185">Reference proteome</keyword>
<dbReference type="SUPFAM" id="SSF47413">
    <property type="entry name" value="lambda repressor-like DNA-binding domains"/>
    <property type="match status" value="1"/>
</dbReference>
<dbReference type="Proteomes" id="UP000005801">
    <property type="component" value="Unassembled WGS sequence"/>
</dbReference>
<gene>
    <name evidence="3" type="ORF">PPSIR1_38094</name>
</gene>
<organism evidence="3 4">
    <name type="scientific">Plesiocystis pacifica SIR-1</name>
    <dbReference type="NCBI Taxonomy" id="391625"/>
    <lineage>
        <taxon>Bacteria</taxon>
        <taxon>Pseudomonadati</taxon>
        <taxon>Myxococcota</taxon>
        <taxon>Polyangia</taxon>
        <taxon>Nannocystales</taxon>
        <taxon>Nannocystaceae</taxon>
        <taxon>Plesiocystis</taxon>
    </lineage>
</organism>
<reference evidence="3 4" key="1">
    <citation type="submission" date="2007-06" db="EMBL/GenBank/DDBJ databases">
        <authorList>
            <person name="Shimkets L."/>
            <person name="Ferriera S."/>
            <person name="Johnson J."/>
            <person name="Kravitz S."/>
            <person name="Beeson K."/>
            <person name="Sutton G."/>
            <person name="Rogers Y.-H."/>
            <person name="Friedman R."/>
            <person name="Frazier M."/>
            <person name="Venter J.C."/>
        </authorList>
    </citation>
    <scope>NUCLEOTIDE SEQUENCE [LARGE SCALE GENOMIC DNA]</scope>
    <source>
        <strain evidence="3 4">SIR-1</strain>
    </source>
</reference>
<name>A6GBP8_9BACT</name>
<dbReference type="RefSeq" id="WP_006974139.1">
    <property type="nucleotide sequence ID" value="NZ_ABCS01000060.1"/>
</dbReference>
<evidence type="ECO:0000313" key="4">
    <source>
        <dbReference type="Proteomes" id="UP000005801"/>
    </source>
</evidence>
<dbReference type="PANTHER" id="PTHR46797">
    <property type="entry name" value="HTH-TYPE TRANSCRIPTIONAL REGULATOR"/>
    <property type="match status" value="1"/>
</dbReference>
<feature type="domain" description="HTH cro/C1-type" evidence="2">
    <location>
        <begin position="16"/>
        <end position="70"/>
    </location>
</feature>
<accession>A6GBP8</accession>
<dbReference type="GO" id="GO:0003700">
    <property type="term" value="F:DNA-binding transcription factor activity"/>
    <property type="evidence" value="ECO:0007669"/>
    <property type="project" value="TreeGrafter"/>
</dbReference>
<dbReference type="GO" id="GO:0005829">
    <property type="term" value="C:cytosol"/>
    <property type="evidence" value="ECO:0007669"/>
    <property type="project" value="TreeGrafter"/>
</dbReference>
<dbReference type="PANTHER" id="PTHR46797:SF1">
    <property type="entry name" value="METHYLPHOSPHONATE SYNTHASE"/>
    <property type="match status" value="1"/>
</dbReference>
<proteinExistence type="predicted"/>
<dbReference type="CDD" id="cd00093">
    <property type="entry name" value="HTH_XRE"/>
    <property type="match status" value="1"/>
</dbReference>
<dbReference type="OrthoDB" id="5511017at2"/>
<keyword evidence="1 3" id="KW-0238">DNA-binding</keyword>
<dbReference type="InterPro" id="IPR001387">
    <property type="entry name" value="Cro/C1-type_HTH"/>
</dbReference>
<dbReference type="Pfam" id="PF01381">
    <property type="entry name" value="HTH_3"/>
    <property type="match status" value="1"/>
</dbReference>
<dbReference type="GO" id="GO:0003677">
    <property type="term" value="F:DNA binding"/>
    <property type="evidence" value="ECO:0007669"/>
    <property type="project" value="UniProtKB-KW"/>
</dbReference>
<dbReference type="EMBL" id="ABCS01000060">
    <property type="protein sequence ID" value="EDM76665.1"/>
    <property type="molecule type" value="Genomic_DNA"/>
</dbReference>
<evidence type="ECO:0000259" key="2">
    <source>
        <dbReference type="PROSITE" id="PS50943"/>
    </source>
</evidence>
<dbReference type="eggNOG" id="COG1813">
    <property type="taxonomic scope" value="Bacteria"/>
</dbReference>
<dbReference type="InterPro" id="IPR050807">
    <property type="entry name" value="TransReg_Diox_bact_type"/>
</dbReference>
<dbReference type="InterPro" id="IPR010982">
    <property type="entry name" value="Lambda_DNA-bd_dom_sf"/>
</dbReference>
<protein>
    <submittedName>
        <fullName evidence="3">DNA-binding protein</fullName>
    </submittedName>
</protein>
<dbReference type="PROSITE" id="PS50943">
    <property type="entry name" value="HTH_CROC1"/>
    <property type="match status" value="1"/>
</dbReference>
<evidence type="ECO:0000256" key="1">
    <source>
        <dbReference type="ARBA" id="ARBA00023125"/>
    </source>
</evidence>